<evidence type="ECO:0000256" key="1">
    <source>
        <dbReference type="ARBA" id="ARBA00004430"/>
    </source>
</evidence>
<feature type="region of interest" description="Disordered" evidence="4">
    <location>
        <begin position="255"/>
        <end position="301"/>
    </location>
</feature>
<accession>A0A830HNJ3</accession>
<reference evidence="5" key="1">
    <citation type="submission" date="2020-10" db="EMBL/GenBank/DDBJ databases">
        <title>Unveiling of a novel bifunctional photoreceptor, Dualchrome1, isolated from a cosmopolitan green alga.</title>
        <authorList>
            <person name="Suzuki S."/>
            <person name="Kawachi M."/>
        </authorList>
    </citation>
    <scope>NUCLEOTIDE SEQUENCE</scope>
    <source>
        <strain evidence="5">NIES 2893</strain>
    </source>
</reference>
<feature type="compositionally biased region" description="Polar residues" evidence="4">
    <location>
        <begin position="699"/>
        <end position="716"/>
    </location>
</feature>
<dbReference type="Pfam" id="PF13516">
    <property type="entry name" value="LRR_6"/>
    <property type="match status" value="4"/>
</dbReference>
<comment type="subcellular location">
    <subcellularLocation>
        <location evidence="1">Cytoplasm</location>
        <location evidence="1">Cytoskeleton</location>
        <location evidence="1">Cilium axoneme</location>
    </subcellularLocation>
</comment>
<comment type="caution">
    <text evidence="5">The sequence shown here is derived from an EMBL/GenBank/DDBJ whole genome shotgun (WGS) entry which is preliminary data.</text>
</comment>
<dbReference type="SUPFAM" id="SSF52047">
    <property type="entry name" value="RNI-like"/>
    <property type="match status" value="1"/>
</dbReference>
<dbReference type="PANTHER" id="PTHR24107:SF2">
    <property type="entry name" value="NLR FAMILY CARD DOMAIN CONTAINING 3"/>
    <property type="match status" value="1"/>
</dbReference>
<dbReference type="GO" id="GO:0005930">
    <property type="term" value="C:axoneme"/>
    <property type="evidence" value="ECO:0007669"/>
    <property type="project" value="UniProtKB-SubCell"/>
</dbReference>
<evidence type="ECO:0000256" key="2">
    <source>
        <dbReference type="ARBA" id="ARBA00022490"/>
    </source>
</evidence>
<dbReference type="EMBL" id="BNJQ01000021">
    <property type="protein sequence ID" value="GHP08498.1"/>
    <property type="molecule type" value="Genomic_DNA"/>
</dbReference>
<evidence type="ECO:0000313" key="6">
    <source>
        <dbReference type="Proteomes" id="UP000660262"/>
    </source>
</evidence>
<protein>
    <submittedName>
        <fullName evidence="5">NLR, CARD domain-containing protein 3</fullName>
    </submittedName>
</protein>
<gene>
    <name evidence="5" type="ORF">PPROV_000723600</name>
</gene>
<organism evidence="5 6">
    <name type="scientific">Pycnococcus provasolii</name>
    <dbReference type="NCBI Taxonomy" id="41880"/>
    <lineage>
        <taxon>Eukaryota</taxon>
        <taxon>Viridiplantae</taxon>
        <taxon>Chlorophyta</taxon>
        <taxon>Pseudoscourfieldiophyceae</taxon>
        <taxon>Pseudoscourfieldiales</taxon>
        <taxon>Pycnococcaceae</taxon>
        <taxon>Pycnococcus</taxon>
    </lineage>
</organism>
<sequence>MSTEFPLNRPPALNFLRRNEETRTPKHFDNATPKLSRKPGERALVTNSATDSLLATGGITDVEQFAGSVKSSIQNINKHIKQIEKTRYQGMKNAGQGGTFLTQLGQTDAVDEETASIILQDVPLEPWEVVGSTDYHREVKRRARIWLKDQESRYRDYLWKQYAKSIVAAAASIDDQYASKGIAYHTTRERSIRLLKNNISRKVQLAVNKQSLYGWDLDTATGVAVAEMKKEIKLRADKRRALQGDIARRNRLRKLGESDAAATGAQFEPEVTVEEPVGEEEEEDEIPVSEEDPEVAAQRAAAEEARRAAAEEARRAATALAEQQEAAQNGLRKLLKSRGSAPSAEEMAKIVELDLGGLASGTNGVKAFSQVFDKCSSLEVLDMSANDLGANSLSMLLETIIKATKVNLNTLDLSANSLGGGASTGPAAICAFLDNETRYKRYRLQNLVLRNCHIGSGGCHVFGDTVARSETLVHLNLSENGIGDAGARPLAEMLAVAKSLKTLDLSFNDIGERGAFYIAKAIKGRAENASANDLSPKSLERRAKGKVIPARAPSQLVALDLSWNEIGDRAGTSLAVAAKHSPTLAELAIASCMIGDETAFALADAIDNNPVLRLIMIDNNDFSVDAGKAIVNAVRRSRTFQALGRDGCVGIKHVLEPLDAEDADAAEEEQRKKNVTSMTAQMHLREASRGTAGEGLSPETISPSKTPNLLSHRSGV</sequence>
<feature type="compositionally biased region" description="Acidic residues" evidence="4">
    <location>
        <begin position="271"/>
        <end position="294"/>
    </location>
</feature>
<evidence type="ECO:0000313" key="5">
    <source>
        <dbReference type="EMBL" id="GHP08498.1"/>
    </source>
</evidence>
<dbReference type="InterPro" id="IPR052410">
    <property type="entry name" value="DRC5"/>
</dbReference>
<proteinExistence type="predicted"/>
<keyword evidence="2" id="KW-0963">Cytoplasm</keyword>
<keyword evidence="3" id="KW-0206">Cytoskeleton</keyword>
<dbReference type="SMART" id="SM00368">
    <property type="entry name" value="LRR_RI"/>
    <property type="match status" value="7"/>
</dbReference>
<dbReference type="PANTHER" id="PTHR24107">
    <property type="entry name" value="YNEIN REGULATORY COMPLEX SUBUNIT 5"/>
    <property type="match status" value="1"/>
</dbReference>
<feature type="region of interest" description="Disordered" evidence="4">
    <location>
        <begin position="662"/>
        <end position="716"/>
    </location>
</feature>
<name>A0A830HNJ3_9CHLO</name>
<dbReference type="OrthoDB" id="341587at2759"/>
<dbReference type="AlphaFoldDB" id="A0A830HNJ3"/>
<evidence type="ECO:0000256" key="4">
    <source>
        <dbReference type="SAM" id="MobiDB-lite"/>
    </source>
</evidence>
<evidence type="ECO:0000256" key="3">
    <source>
        <dbReference type="ARBA" id="ARBA00023212"/>
    </source>
</evidence>
<dbReference type="InterPro" id="IPR032675">
    <property type="entry name" value="LRR_dom_sf"/>
</dbReference>
<keyword evidence="6" id="KW-1185">Reference proteome</keyword>
<dbReference type="Proteomes" id="UP000660262">
    <property type="component" value="Unassembled WGS sequence"/>
</dbReference>
<dbReference type="InterPro" id="IPR001611">
    <property type="entry name" value="Leu-rich_rpt"/>
</dbReference>
<dbReference type="Gene3D" id="3.80.10.10">
    <property type="entry name" value="Ribonuclease Inhibitor"/>
    <property type="match status" value="2"/>
</dbReference>